<dbReference type="PANTHER" id="PTHR34477">
    <property type="entry name" value="UPF0213 PROTEIN YHBQ"/>
    <property type="match status" value="1"/>
</dbReference>
<proteinExistence type="inferred from homology"/>
<dbReference type="InterPro" id="IPR050190">
    <property type="entry name" value="UPF0213_domain"/>
</dbReference>
<dbReference type="Proteomes" id="UP000291838">
    <property type="component" value="Unassembled WGS sequence"/>
</dbReference>
<comment type="caution">
    <text evidence="3">The sequence shown here is derived from an EMBL/GenBank/DDBJ whole genome shotgun (WGS) entry which is preliminary data.</text>
</comment>
<name>A0A4Q2RTW1_9ACTN</name>
<dbReference type="PROSITE" id="PS50164">
    <property type="entry name" value="GIY_YIG"/>
    <property type="match status" value="1"/>
</dbReference>
<evidence type="ECO:0000313" key="4">
    <source>
        <dbReference type="Proteomes" id="UP000291838"/>
    </source>
</evidence>
<dbReference type="AlphaFoldDB" id="A0A4Q2RTW1"/>
<organism evidence="3 4">
    <name type="scientific">Nocardioides glacieisoli</name>
    <dbReference type="NCBI Taxonomy" id="1168730"/>
    <lineage>
        <taxon>Bacteria</taxon>
        <taxon>Bacillati</taxon>
        <taxon>Actinomycetota</taxon>
        <taxon>Actinomycetes</taxon>
        <taxon>Propionibacteriales</taxon>
        <taxon>Nocardioidaceae</taxon>
        <taxon>Nocardioides</taxon>
    </lineage>
</organism>
<evidence type="ECO:0000256" key="1">
    <source>
        <dbReference type="ARBA" id="ARBA00007435"/>
    </source>
</evidence>
<dbReference type="OrthoDB" id="9797095at2"/>
<dbReference type="PANTHER" id="PTHR34477:SF1">
    <property type="entry name" value="UPF0213 PROTEIN YHBQ"/>
    <property type="match status" value="1"/>
</dbReference>
<keyword evidence="4" id="KW-1185">Reference proteome</keyword>
<dbReference type="CDD" id="cd10456">
    <property type="entry name" value="GIY-YIG_UPF0213"/>
    <property type="match status" value="1"/>
</dbReference>
<accession>A0A4Q2RTW1</accession>
<gene>
    <name evidence="3" type="ORF">EUA06_06170</name>
</gene>
<dbReference type="Pfam" id="PF01541">
    <property type="entry name" value="GIY-YIG"/>
    <property type="match status" value="1"/>
</dbReference>
<reference evidence="3 4" key="1">
    <citation type="submission" date="2019-01" db="EMBL/GenBank/DDBJ databases">
        <title>Novel species of Nocardioides.</title>
        <authorList>
            <person name="Liu Q."/>
            <person name="Xin Y.-H."/>
        </authorList>
    </citation>
    <scope>NUCLEOTIDE SEQUENCE [LARGE SCALE GENOMIC DNA]</scope>
    <source>
        <strain evidence="3 4">HLT3-15</strain>
    </source>
</reference>
<dbReference type="InterPro" id="IPR000305">
    <property type="entry name" value="GIY-YIG_endonuc"/>
</dbReference>
<sequence>MPFVYMLRCSDGSYYVGSTRSLELRLFQHNSDKDGSAYTRTRRPVTLVWQAEVENVGLAFSLEKQIQGWGRKKREALIRGDFELLPELSSRRGGKPRPLED</sequence>
<dbReference type="EMBL" id="SDWS01000002">
    <property type="protein sequence ID" value="RYB92530.1"/>
    <property type="molecule type" value="Genomic_DNA"/>
</dbReference>
<evidence type="ECO:0000259" key="2">
    <source>
        <dbReference type="PROSITE" id="PS50164"/>
    </source>
</evidence>
<dbReference type="Gene3D" id="3.40.1440.10">
    <property type="entry name" value="GIY-YIG endonuclease"/>
    <property type="match status" value="1"/>
</dbReference>
<comment type="similarity">
    <text evidence="1">Belongs to the UPF0213 family.</text>
</comment>
<feature type="domain" description="GIY-YIG" evidence="2">
    <location>
        <begin position="1"/>
        <end position="77"/>
    </location>
</feature>
<dbReference type="RefSeq" id="WP_129474135.1">
    <property type="nucleotide sequence ID" value="NZ_SDWS01000002.1"/>
</dbReference>
<dbReference type="SUPFAM" id="SSF82771">
    <property type="entry name" value="GIY-YIG endonuclease"/>
    <property type="match status" value="1"/>
</dbReference>
<protein>
    <submittedName>
        <fullName evidence="3">GIY-YIG nuclease family protein</fullName>
    </submittedName>
</protein>
<dbReference type="InterPro" id="IPR035901">
    <property type="entry name" value="GIY-YIG_endonuc_sf"/>
</dbReference>
<evidence type="ECO:0000313" key="3">
    <source>
        <dbReference type="EMBL" id="RYB92530.1"/>
    </source>
</evidence>